<comment type="caution">
    <text evidence="1">The sequence shown here is derived from an EMBL/GenBank/DDBJ whole genome shotgun (WGS) entry which is preliminary data.</text>
</comment>
<dbReference type="EMBL" id="JQCE01000064">
    <property type="protein sequence ID" value="KRO15478.1"/>
    <property type="molecule type" value="Genomic_DNA"/>
</dbReference>
<dbReference type="AlphaFoldDB" id="A0A0R2MPF4"/>
<reference evidence="1 2" key="1">
    <citation type="journal article" date="2015" name="Genome Announc.">
        <title>Expanding the biotechnology potential of lactobacilli through comparative genomics of 213 strains and associated genera.</title>
        <authorList>
            <person name="Sun Z."/>
            <person name="Harris H.M."/>
            <person name="McCann A."/>
            <person name="Guo C."/>
            <person name="Argimon S."/>
            <person name="Zhang W."/>
            <person name="Yang X."/>
            <person name="Jeffery I.B."/>
            <person name="Cooney J.C."/>
            <person name="Kagawa T.F."/>
            <person name="Liu W."/>
            <person name="Song Y."/>
            <person name="Salvetti E."/>
            <person name="Wrobel A."/>
            <person name="Rasinkangas P."/>
            <person name="Parkhill J."/>
            <person name="Rea M.C."/>
            <person name="O'Sullivan O."/>
            <person name="Ritari J."/>
            <person name="Douillard F.P."/>
            <person name="Paul Ross R."/>
            <person name="Yang R."/>
            <person name="Briner A.E."/>
            <person name="Felis G.E."/>
            <person name="de Vos W.M."/>
            <person name="Barrangou R."/>
            <person name="Klaenhammer T.R."/>
            <person name="Caufield P.W."/>
            <person name="Cui Y."/>
            <person name="Zhang H."/>
            <person name="O'Toole P.W."/>
        </authorList>
    </citation>
    <scope>NUCLEOTIDE SEQUENCE [LARGE SCALE GENOMIC DNA]</scope>
    <source>
        <strain evidence="1 2">DSM 24301</strain>
    </source>
</reference>
<sequence length="76" mass="8484">MYDIDLNAKFKELQHQAQHPDHTEANVAQSDKTKRIIDIDQLIHSDTALLHNGKPISTADRNVIMAFISGMTVSAL</sequence>
<name>A0A0R2MPF4_9LACO</name>
<gene>
    <name evidence="1" type="ORF">IV56_GL002244</name>
</gene>
<protein>
    <submittedName>
        <fullName evidence="1">Uncharacterized protein</fullName>
    </submittedName>
</protein>
<evidence type="ECO:0000313" key="1">
    <source>
        <dbReference type="EMBL" id="KRO15478.1"/>
    </source>
</evidence>
<dbReference type="Proteomes" id="UP000050969">
    <property type="component" value="Unassembled WGS sequence"/>
</dbReference>
<accession>A0A0R2MPF4</accession>
<evidence type="ECO:0000313" key="2">
    <source>
        <dbReference type="Proteomes" id="UP000050969"/>
    </source>
</evidence>
<dbReference type="PATRIC" id="fig|1293598.4.peg.2345"/>
<proteinExistence type="predicted"/>
<keyword evidence="2" id="KW-1185">Reference proteome</keyword>
<organism evidence="1 2">
    <name type="scientific">Lacticaseibacillus saniviri JCM 17471 = DSM 24301</name>
    <dbReference type="NCBI Taxonomy" id="1293598"/>
    <lineage>
        <taxon>Bacteria</taxon>
        <taxon>Bacillati</taxon>
        <taxon>Bacillota</taxon>
        <taxon>Bacilli</taxon>
        <taxon>Lactobacillales</taxon>
        <taxon>Lactobacillaceae</taxon>
        <taxon>Lacticaseibacillus</taxon>
    </lineage>
</organism>